<dbReference type="InterPro" id="IPR029052">
    <property type="entry name" value="Metallo-depent_PP-like"/>
</dbReference>
<feature type="chain" id="PRO_5041979394" description="PhoD-like phosphatase metallophosphatase domain-containing protein" evidence="1">
    <location>
        <begin position="27"/>
        <end position="695"/>
    </location>
</feature>
<keyword evidence="4" id="KW-1185">Reference proteome</keyword>
<protein>
    <recommendedName>
        <fullName evidence="2">PhoD-like phosphatase metallophosphatase domain-containing protein</fullName>
    </recommendedName>
</protein>
<dbReference type="Pfam" id="PF09423">
    <property type="entry name" value="PhoD"/>
    <property type="match status" value="1"/>
</dbReference>
<organism evidence="3 4">
    <name type="scientific">Chaetoceros tenuissimus</name>
    <dbReference type="NCBI Taxonomy" id="426638"/>
    <lineage>
        <taxon>Eukaryota</taxon>
        <taxon>Sar</taxon>
        <taxon>Stramenopiles</taxon>
        <taxon>Ochrophyta</taxon>
        <taxon>Bacillariophyta</taxon>
        <taxon>Coscinodiscophyceae</taxon>
        <taxon>Chaetocerotophycidae</taxon>
        <taxon>Chaetocerotales</taxon>
        <taxon>Chaetocerotaceae</taxon>
        <taxon>Chaetoceros</taxon>
    </lineage>
</organism>
<feature type="domain" description="PhoD-like phosphatase metallophosphatase" evidence="2">
    <location>
        <begin position="507"/>
        <end position="640"/>
    </location>
</feature>
<feature type="signal peptide" evidence="1">
    <location>
        <begin position="1"/>
        <end position="26"/>
    </location>
</feature>
<evidence type="ECO:0000256" key="1">
    <source>
        <dbReference type="SAM" id="SignalP"/>
    </source>
</evidence>
<dbReference type="SUPFAM" id="SSF56300">
    <property type="entry name" value="Metallo-dependent phosphatases"/>
    <property type="match status" value="1"/>
</dbReference>
<dbReference type="AlphaFoldDB" id="A0AAD3H983"/>
<evidence type="ECO:0000313" key="4">
    <source>
        <dbReference type="Proteomes" id="UP001054902"/>
    </source>
</evidence>
<reference evidence="3 4" key="1">
    <citation type="journal article" date="2021" name="Sci. Rep.">
        <title>The genome of the diatom Chaetoceros tenuissimus carries an ancient integrated fragment of an extant virus.</title>
        <authorList>
            <person name="Hongo Y."/>
            <person name="Kimura K."/>
            <person name="Takaki Y."/>
            <person name="Yoshida Y."/>
            <person name="Baba S."/>
            <person name="Kobayashi G."/>
            <person name="Nagasaki K."/>
            <person name="Hano T."/>
            <person name="Tomaru Y."/>
        </authorList>
    </citation>
    <scope>NUCLEOTIDE SEQUENCE [LARGE SCALE GENOMIC DNA]</scope>
    <source>
        <strain evidence="3 4">NIES-3715</strain>
    </source>
</reference>
<dbReference type="InterPro" id="IPR038607">
    <property type="entry name" value="PhoD-like_sf"/>
</dbReference>
<dbReference type="Proteomes" id="UP001054902">
    <property type="component" value="Unassembled WGS sequence"/>
</dbReference>
<dbReference type="EMBL" id="BLLK01000047">
    <property type="protein sequence ID" value="GFH55070.1"/>
    <property type="molecule type" value="Genomic_DNA"/>
</dbReference>
<keyword evidence="1" id="KW-0732">Signal</keyword>
<accession>A0AAD3H983</accession>
<name>A0AAD3H983_9STRA</name>
<evidence type="ECO:0000259" key="2">
    <source>
        <dbReference type="Pfam" id="PF09423"/>
    </source>
</evidence>
<proteinExistence type="predicted"/>
<dbReference type="Gene3D" id="3.60.21.70">
    <property type="entry name" value="PhoD-like phosphatase"/>
    <property type="match status" value="1"/>
</dbReference>
<sequence length="695" mass="80119">MKPLLVVLYFQFCVLLLPSNVPAASSISIEAGIDEEGDIVTLNHIVGRTSNSNKNRLMHKDAHDESLNSFPLQFDSTSSRFERFMQDETCTDDSSFTFTTWDETPRTCKWLQRGKSWKRQKQFCAKVENGIRISDKCQQSCGFCSTCSYRCHKKWLIKSDVCEHDSVCSSCADTKPFHQTCKNLWEKCGDHDSRVYGGLDCSEIKSLDKCFMQNIEEDYRETLVKTDWHRKEQPNELKYNHGPKEKRYDWFLERKPYEPIVNDETIIAGVLYTFSESTLKMSVYFPPLYPWESTKVYLELIGETSTNTYLDDCEILPFIWMCTFRISDLPMDESYKYKVTYYPKVWNRDTVFEYQGLVPLQTGKPIIAALSCLGHRDTVDANSLVHGVLDSNPDVIVLLGDHNYFHHQVSYGFLETIYHINNLTKSLPTIVQLDDHDYGLGNIFGAGINGTYNSGEGFTGSHPCLFMSYEHQALSHLPDPASNKTLLNGIKYRYTNYIYDEVDMAIMEARKFKNQQDTLLGQDQEEWLENWCNDSNLTRIVLTQTPFISIATHYRGQQKSKWTTTNKNFKDPNGFPPEARARALEILKDCSSLVVSGDQHVGFSVEYPEYKVMDCATPAAYNSVFWRINDNPLNGTYTDNHDNLYILKEIYNVPPEMREMTPMSTIHTSPDIYRFVRHGRNIWGGFALGCFVTFS</sequence>
<gene>
    <name evidence="3" type="ORF">CTEN210_11546</name>
</gene>
<evidence type="ECO:0000313" key="3">
    <source>
        <dbReference type="EMBL" id="GFH55070.1"/>
    </source>
</evidence>
<dbReference type="InterPro" id="IPR018946">
    <property type="entry name" value="PhoD-like_MPP"/>
</dbReference>
<comment type="caution">
    <text evidence="3">The sequence shown here is derived from an EMBL/GenBank/DDBJ whole genome shotgun (WGS) entry which is preliminary data.</text>
</comment>